<dbReference type="Proteomes" id="UP000838412">
    <property type="component" value="Chromosome 10"/>
</dbReference>
<dbReference type="SMART" id="SM00539">
    <property type="entry name" value="NIDO"/>
    <property type="match status" value="1"/>
</dbReference>
<dbReference type="InterPro" id="IPR001304">
    <property type="entry name" value="C-type_lectin-like"/>
</dbReference>
<dbReference type="GO" id="GO:0007160">
    <property type="term" value="P:cell-matrix adhesion"/>
    <property type="evidence" value="ECO:0007669"/>
    <property type="project" value="InterPro"/>
</dbReference>
<keyword evidence="5" id="KW-1185">Reference proteome</keyword>
<dbReference type="PANTHER" id="PTHR13802:SF59">
    <property type="entry name" value="SUSHI DOMAIN-CONTAINING PROTEIN 2"/>
    <property type="match status" value="1"/>
</dbReference>
<proteinExistence type="predicted"/>
<dbReference type="OrthoDB" id="6236007at2759"/>
<dbReference type="Gene3D" id="3.10.100.10">
    <property type="entry name" value="Mannose-Binding Protein A, subunit A"/>
    <property type="match status" value="1"/>
</dbReference>
<evidence type="ECO:0000259" key="2">
    <source>
        <dbReference type="PROSITE" id="PS50041"/>
    </source>
</evidence>
<dbReference type="SUPFAM" id="SSF56436">
    <property type="entry name" value="C-type lectin-like"/>
    <property type="match status" value="1"/>
</dbReference>
<evidence type="ECO:0000313" key="4">
    <source>
        <dbReference type="EMBL" id="CAH1238917.1"/>
    </source>
</evidence>
<evidence type="ECO:0000259" key="3">
    <source>
        <dbReference type="PROSITE" id="PS51220"/>
    </source>
</evidence>
<dbReference type="SMART" id="SM00034">
    <property type="entry name" value="CLECT"/>
    <property type="match status" value="1"/>
</dbReference>
<feature type="region of interest" description="Disordered" evidence="1">
    <location>
        <begin position="1"/>
        <end position="21"/>
    </location>
</feature>
<dbReference type="InterPro" id="IPR003886">
    <property type="entry name" value="NIDO_dom"/>
</dbReference>
<feature type="compositionally biased region" description="Polar residues" evidence="1">
    <location>
        <begin position="10"/>
        <end position="20"/>
    </location>
</feature>
<dbReference type="EMBL" id="OV696695">
    <property type="protein sequence ID" value="CAH1238917.1"/>
    <property type="molecule type" value="Genomic_DNA"/>
</dbReference>
<name>A0A8J9W431_BRALA</name>
<organism evidence="4 5">
    <name type="scientific">Branchiostoma lanceolatum</name>
    <name type="common">Common lancelet</name>
    <name type="synonym">Amphioxus lanceolatum</name>
    <dbReference type="NCBI Taxonomy" id="7740"/>
    <lineage>
        <taxon>Eukaryota</taxon>
        <taxon>Metazoa</taxon>
        <taxon>Chordata</taxon>
        <taxon>Cephalochordata</taxon>
        <taxon>Leptocardii</taxon>
        <taxon>Amphioxiformes</taxon>
        <taxon>Branchiostomatidae</taxon>
        <taxon>Branchiostoma</taxon>
    </lineage>
</organism>
<dbReference type="AlphaFoldDB" id="A0A8J9W431"/>
<reference evidence="4" key="1">
    <citation type="submission" date="2022-01" db="EMBL/GenBank/DDBJ databases">
        <authorList>
            <person name="Braso-Vives M."/>
        </authorList>
    </citation>
    <scope>NUCLEOTIDE SEQUENCE</scope>
</reference>
<dbReference type="InterPro" id="IPR016186">
    <property type="entry name" value="C-type_lectin-like/link_sf"/>
</dbReference>
<sequence length="447" mass="48635">MVRAAAYPLKSQSQLQNGDSTQRDKMRQFIVTACLLGSLVVASAQITPVTNSAFYPYGPGTADVLDGAADDGTSGALSLSTPFPFFGTNFNELYVNTNGDISFGGEVTGFTPTPFPVTGNRVIAAYFTDINTSNGGRSGYIYRRETTDAGILARATTDIQTAFPAKFGDFVATWVYVATWHDVGIFGASGDGHNLRNTFQLVLITDGCKSFTLFNYHQIQFLQGATNDGNGVTGTGPNPAQVGVNGGDGIHYTLHPYSNTVDLYNLPTWVDPDPAVPGPPGRWYRRTDLATTGDGPPLACPSSWRTRGDICLKLHSRPLDYVTAKARCAEYGARIFNIRSQADNEWLIGHLTRYLTRTGKGRGVWTGLTDEETEGTFAWEDGTAFDENGYTNWATPAPAINNEDLGCVYMDKGFGWQWYITKCVSRKQRHAFICEKDPAPAPEPVCP</sequence>
<accession>A0A8J9W431</accession>
<dbReference type="InterPro" id="IPR051495">
    <property type="entry name" value="Epithelial_Barrier/Signaling"/>
</dbReference>
<evidence type="ECO:0000313" key="5">
    <source>
        <dbReference type="Proteomes" id="UP000838412"/>
    </source>
</evidence>
<dbReference type="Pfam" id="PF06119">
    <property type="entry name" value="NIDO"/>
    <property type="match status" value="1"/>
</dbReference>
<dbReference type="PANTHER" id="PTHR13802">
    <property type="entry name" value="MUCIN 4-RELATED"/>
    <property type="match status" value="1"/>
</dbReference>
<dbReference type="PROSITE" id="PS50041">
    <property type="entry name" value="C_TYPE_LECTIN_2"/>
    <property type="match status" value="1"/>
</dbReference>
<protein>
    <submittedName>
        <fullName evidence="4">SNED1 protein</fullName>
    </submittedName>
</protein>
<dbReference type="CDD" id="cd00037">
    <property type="entry name" value="CLECT"/>
    <property type="match status" value="1"/>
</dbReference>
<gene>
    <name evidence="4" type="primary">SNED1</name>
    <name evidence="4" type="ORF">BLAG_LOCUS3347</name>
</gene>
<dbReference type="Pfam" id="PF00059">
    <property type="entry name" value="Lectin_C"/>
    <property type="match status" value="1"/>
</dbReference>
<feature type="domain" description="NIDO" evidence="3">
    <location>
        <begin position="125"/>
        <end position="290"/>
    </location>
</feature>
<dbReference type="PROSITE" id="PS51220">
    <property type="entry name" value="NIDO"/>
    <property type="match status" value="1"/>
</dbReference>
<feature type="domain" description="C-type lectin" evidence="2">
    <location>
        <begin position="307"/>
        <end position="423"/>
    </location>
</feature>
<evidence type="ECO:0000256" key="1">
    <source>
        <dbReference type="SAM" id="MobiDB-lite"/>
    </source>
</evidence>
<dbReference type="InterPro" id="IPR016187">
    <property type="entry name" value="CTDL_fold"/>
</dbReference>